<feature type="non-terminal residue" evidence="1">
    <location>
        <position position="1"/>
    </location>
</feature>
<dbReference type="Proteomes" id="UP000789739">
    <property type="component" value="Unassembled WGS sequence"/>
</dbReference>
<name>A0A9N9GDM4_9GLOM</name>
<gene>
    <name evidence="1" type="ORF">PBRASI_LOCUS7316</name>
</gene>
<protein>
    <submittedName>
        <fullName evidence="1">5007_t:CDS:1</fullName>
    </submittedName>
</protein>
<proteinExistence type="predicted"/>
<organism evidence="1 2">
    <name type="scientific">Paraglomus brasilianum</name>
    <dbReference type="NCBI Taxonomy" id="144538"/>
    <lineage>
        <taxon>Eukaryota</taxon>
        <taxon>Fungi</taxon>
        <taxon>Fungi incertae sedis</taxon>
        <taxon>Mucoromycota</taxon>
        <taxon>Glomeromycotina</taxon>
        <taxon>Glomeromycetes</taxon>
        <taxon>Paraglomerales</taxon>
        <taxon>Paraglomeraceae</taxon>
        <taxon>Paraglomus</taxon>
    </lineage>
</organism>
<dbReference type="OrthoDB" id="8954335at2759"/>
<comment type="caution">
    <text evidence="1">The sequence shown here is derived from an EMBL/GenBank/DDBJ whole genome shotgun (WGS) entry which is preliminary data.</text>
</comment>
<dbReference type="EMBL" id="CAJVPI010001105">
    <property type="protein sequence ID" value="CAG8594732.1"/>
    <property type="molecule type" value="Genomic_DNA"/>
</dbReference>
<evidence type="ECO:0000313" key="1">
    <source>
        <dbReference type="EMBL" id="CAG8594732.1"/>
    </source>
</evidence>
<keyword evidence="2" id="KW-1185">Reference proteome</keyword>
<accession>A0A9N9GDM4</accession>
<reference evidence="1" key="1">
    <citation type="submission" date="2021-06" db="EMBL/GenBank/DDBJ databases">
        <authorList>
            <person name="Kallberg Y."/>
            <person name="Tangrot J."/>
            <person name="Rosling A."/>
        </authorList>
    </citation>
    <scope>NUCLEOTIDE SEQUENCE</scope>
    <source>
        <strain evidence="1">BR232B</strain>
    </source>
</reference>
<sequence>SPQKQCILAIGETGLGKSFTATIFGVKGVKVDYSTEPETDTVTFYDIGNGNFHDDTPGFDCCCEEKTDDETVCSIVE</sequence>
<dbReference type="AlphaFoldDB" id="A0A9N9GDM4"/>
<evidence type="ECO:0000313" key="2">
    <source>
        <dbReference type="Proteomes" id="UP000789739"/>
    </source>
</evidence>